<feature type="region of interest" description="Disordered" evidence="1">
    <location>
        <begin position="1"/>
        <end position="69"/>
    </location>
</feature>
<dbReference type="Pfam" id="PF10336">
    <property type="entry name" value="DUF2420"/>
    <property type="match status" value="1"/>
</dbReference>
<evidence type="ECO:0000256" key="1">
    <source>
        <dbReference type="SAM" id="MobiDB-lite"/>
    </source>
</evidence>
<dbReference type="Proteomes" id="UP000799436">
    <property type="component" value="Unassembled WGS sequence"/>
</dbReference>
<gene>
    <name evidence="2" type="ORF">EJ03DRAFT_50099</name>
</gene>
<organism evidence="2 3">
    <name type="scientific">Teratosphaeria nubilosa</name>
    <dbReference type="NCBI Taxonomy" id="161662"/>
    <lineage>
        <taxon>Eukaryota</taxon>
        <taxon>Fungi</taxon>
        <taxon>Dikarya</taxon>
        <taxon>Ascomycota</taxon>
        <taxon>Pezizomycotina</taxon>
        <taxon>Dothideomycetes</taxon>
        <taxon>Dothideomycetidae</taxon>
        <taxon>Mycosphaerellales</taxon>
        <taxon>Teratosphaeriaceae</taxon>
        <taxon>Teratosphaeria</taxon>
    </lineage>
</organism>
<sequence>MAATTAFPTLSVPQEDSMDMSSPHNAHNDGDIDLDFDFDGGVNLPEDERMLTDGEQTRPPTATDDMMEDDVQVGESYVGEAVMDDDTTIVPQTAHDDDEELIDYDDDDFQNEQQQPTGDQALPDVETVDYGQSSNIEQLEQPQEFAEQVDEEVVRQPEEVTVEELEAVVAAEPETEAAFEPVTTQVDAAEIPQTEVLPIDETTVARVLNEEPAATTTDEGPAQAYEEQTFEEQTFEYGGDTEEYAKEDQAAEPALALDTNTRAASVEAPGTPTDTGLHSMTLSYEGISMPLFKSKSQLDGLLKDDNLANLSLHELMHNIRERLARRIGNVPGEQDLTLAFEHMNLLLVGNSRAAFEYSLSDVLAVFLSLHQSDGIPAEEIPSLSLILSQNHFSSQLSWLKQAAASGMAMSTVMQGQQAYLQQASEHDAEDGDEPYEEHQQHEYAEEGGEGAEYTGHNEEEQHEQGEEGQQQLRAEESAGQAEPNKAQGQQAQLDEEHQTEEQEQEVHVTVNPHGSSELVEAAVLDNAADSVESNEATEHDELLGVTEGNTDAVQAGEEVDQNESDVSSATLNGEAVDESTEPAKDSRDVHSSAKEHEHTEDPAVPTQDAAQYVEKEASSSIAGSNELSHVAHEDVAHHVDSKDHITELEQPYIGDTENQVQYDEYEYDDQTYQDQAETIDEQHGRTQEPGKDDEQSHPDHDYEFNGDSYEHGPEHNPTGEETQVAEPEGDAAGEDYNGDDILEFDDDDIGFNDDTPAEAAAREAASRKASQSNLKTPLSGSPSVKRSFDETAEIYYDFEEPDLKKVKSE</sequence>
<evidence type="ECO:0000313" key="3">
    <source>
        <dbReference type="Proteomes" id="UP000799436"/>
    </source>
</evidence>
<name>A0A6G1LDD0_9PEZI</name>
<reference evidence="2" key="1">
    <citation type="journal article" date="2020" name="Stud. Mycol.">
        <title>101 Dothideomycetes genomes: a test case for predicting lifestyles and emergence of pathogens.</title>
        <authorList>
            <person name="Haridas S."/>
            <person name="Albert R."/>
            <person name="Binder M."/>
            <person name="Bloem J."/>
            <person name="Labutti K."/>
            <person name="Salamov A."/>
            <person name="Andreopoulos B."/>
            <person name="Baker S."/>
            <person name="Barry K."/>
            <person name="Bills G."/>
            <person name="Bluhm B."/>
            <person name="Cannon C."/>
            <person name="Castanera R."/>
            <person name="Culley D."/>
            <person name="Daum C."/>
            <person name="Ezra D."/>
            <person name="Gonzalez J."/>
            <person name="Henrissat B."/>
            <person name="Kuo A."/>
            <person name="Liang C."/>
            <person name="Lipzen A."/>
            <person name="Lutzoni F."/>
            <person name="Magnuson J."/>
            <person name="Mondo S."/>
            <person name="Nolan M."/>
            <person name="Ohm R."/>
            <person name="Pangilinan J."/>
            <person name="Park H.-J."/>
            <person name="Ramirez L."/>
            <person name="Alfaro M."/>
            <person name="Sun H."/>
            <person name="Tritt A."/>
            <person name="Yoshinaga Y."/>
            <person name="Zwiers L.-H."/>
            <person name="Turgeon B."/>
            <person name="Goodwin S."/>
            <person name="Spatafora J."/>
            <person name="Crous P."/>
            <person name="Grigoriev I."/>
        </authorList>
    </citation>
    <scope>NUCLEOTIDE SEQUENCE</scope>
    <source>
        <strain evidence="2">CBS 116005</strain>
    </source>
</reference>
<feature type="compositionally biased region" description="Acidic residues" evidence="1">
    <location>
        <begin position="727"/>
        <end position="751"/>
    </location>
</feature>
<feature type="compositionally biased region" description="Basic and acidic residues" evidence="1">
    <location>
        <begin position="494"/>
        <end position="506"/>
    </location>
</feature>
<feature type="region of interest" description="Disordered" evidence="1">
    <location>
        <begin position="418"/>
        <end position="785"/>
    </location>
</feature>
<evidence type="ECO:0000313" key="2">
    <source>
        <dbReference type="EMBL" id="KAF2770897.1"/>
    </source>
</evidence>
<feature type="compositionally biased region" description="Polar residues" evidence="1">
    <location>
        <begin position="618"/>
        <end position="627"/>
    </location>
</feature>
<dbReference type="EMBL" id="ML995822">
    <property type="protein sequence ID" value="KAF2770897.1"/>
    <property type="molecule type" value="Genomic_DNA"/>
</dbReference>
<dbReference type="AlphaFoldDB" id="A0A6G1LDD0"/>
<feature type="compositionally biased region" description="Basic and acidic residues" evidence="1">
    <location>
        <begin position="680"/>
        <end position="718"/>
    </location>
</feature>
<accession>A0A6G1LDD0</accession>
<dbReference type="OrthoDB" id="5339076at2759"/>
<dbReference type="InterPro" id="IPR018822">
    <property type="entry name" value="UPF0646"/>
</dbReference>
<feature type="compositionally biased region" description="Basic and acidic residues" evidence="1">
    <location>
        <begin position="629"/>
        <end position="647"/>
    </location>
</feature>
<feature type="compositionally biased region" description="Polar residues" evidence="1">
    <location>
        <begin position="771"/>
        <end position="784"/>
    </location>
</feature>
<protein>
    <submittedName>
        <fullName evidence="2">Uncharacterized protein</fullName>
    </submittedName>
</protein>
<feature type="compositionally biased region" description="Basic and acidic residues" evidence="1">
    <location>
        <begin position="455"/>
        <end position="465"/>
    </location>
</feature>
<keyword evidence="3" id="KW-1185">Reference proteome</keyword>
<feature type="compositionally biased region" description="Polar residues" evidence="1">
    <location>
        <begin position="1"/>
        <end position="25"/>
    </location>
</feature>
<proteinExistence type="predicted"/>
<feature type="compositionally biased region" description="Basic and acidic residues" evidence="1">
    <location>
        <begin position="46"/>
        <end position="56"/>
    </location>
</feature>
<feature type="compositionally biased region" description="Basic and acidic residues" evidence="1">
    <location>
        <begin position="581"/>
        <end position="601"/>
    </location>
</feature>